<keyword evidence="4 8" id="KW-0067">ATP-binding</keyword>
<evidence type="ECO:0000256" key="6">
    <source>
        <dbReference type="ARBA" id="ARBA00023136"/>
    </source>
</evidence>
<gene>
    <name evidence="8" type="primary">ccmA</name>
    <name evidence="8" type="ORF">CARN8_1720007</name>
</gene>
<dbReference type="SUPFAM" id="SSF52540">
    <property type="entry name" value="P-loop containing nucleoside triphosphate hydrolases"/>
    <property type="match status" value="1"/>
</dbReference>
<evidence type="ECO:0000256" key="5">
    <source>
        <dbReference type="ARBA" id="ARBA00022967"/>
    </source>
</evidence>
<dbReference type="GO" id="GO:0016887">
    <property type="term" value="F:ATP hydrolysis activity"/>
    <property type="evidence" value="ECO:0007669"/>
    <property type="project" value="InterPro"/>
</dbReference>
<dbReference type="AlphaFoldDB" id="A0A3P3ZM97"/>
<dbReference type="PANTHER" id="PTHR43499">
    <property type="entry name" value="ABC TRANSPORTER I FAMILY MEMBER 1"/>
    <property type="match status" value="1"/>
</dbReference>
<name>A0A3P3ZM97_9ZZZZ</name>
<reference evidence="8" key="1">
    <citation type="submission" date="2018-10" db="EMBL/GenBank/DDBJ databases">
        <authorList>
            <person name="Plewniak F."/>
        </authorList>
    </citation>
    <scope>NUCLEOTIDE SEQUENCE</scope>
</reference>
<evidence type="ECO:0000256" key="2">
    <source>
        <dbReference type="ARBA" id="ARBA00022741"/>
    </source>
</evidence>
<evidence type="ECO:0000256" key="1">
    <source>
        <dbReference type="ARBA" id="ARBA00022448"/>
    </source>
</evidence>
<keyword evidence="2" id="KW-0547">Nucleotide-binding</keyword>
<dbReference type="NCBIfam" id="TIGR01189">
    <property type="entry name" value="ccmA"/>
    <property type="match status" value="1"/>
</dbReference>
<accession>A0A3P3ZM97</accession>
<dbReference type="InterPro" id="IPR017871">
    <property type="entry name" value="ABC_transporter-like_CS"/>
</dbReference>
<dbReference type="InterPro" id="IPR005895">
    <property type="entry name" value="ABC_transptr_haem_export_CcmA"/>
</dbReference>
<evidence type="ECO:0000256" key="4">
    <source>
        <dbReference type="ARBA" id="ARBA00022840"/>
    </source>
</evidence>
<dbReference type="InterPro" id="IPR003439">
    <property type="entry name" value="ABC_transporter-like_ATP-bd"/>
</dbReference>
<organism evidence="8">
    <name type="scientific">mine drainage metagenome</name>
    <dbReference type="NCBI Taxonomy" id="410659"/>
    <lineage>
        <taxon>unclassified sequences</taxon>
        <taxon>metagenomes</taxon>
        <taxon>ecological metagenomes</taxon>
    </lineage>
</organism>
<keyword evidence="6" id="KW-0472">Membrane</keyword>
<proteinExistence type="predicted"/>
<dbReference type="GO" id="GO:0017004">
    <property type="term" value="P:cytochrome complex assembly"/>
    <property type="evidence" value="ECO:0007669"/>
    <property type="project" value="UniProtKB-KW"/>
</dbReference>
<protein>
    <submittedName>
        <fullName evidence="8">Heme exporter subunit ATP-binding component of ABC superfamily</fullName>
    </submittedName>
</protein>
<dbReference type="SMART" id="SM00382">
    <property type="entry name" value="AAA"/>
    <property type="match status" value="1"/>
</dbReference>
<dbReference type="InterPro" id="IPR027417">
    <property type="entry name" value="P-loop_NTPase"/>
</dbReference>
<sequence length="201" mass="22405">MLAVAQLTCQRGARTLFSGLSFTLPEGQWIQIQGPNGAGKTTLLRVLAGLVQPREGTLTWQGQDVQECRAEWQRALLYLGHHAALKEELTPLENLRFSLGLEAFPVDEAALMEALHRFGLQEREHLPVRYLSAGQRRRVLLARLLIRPAQVWILDEPYTALDTHATQFLSTVIEDHLERGGSAILTSHQTLGLRPGMSIAL</sequence>
<dbReference type="GO" id="GO:0005524">
    <property type="term" value="F:ATP binding"/>
    <property type="evidence" value="ECO:0007669"/>
    <property type="project" value="UniProtKB-KW"/>
</dbReference>
<dbReference type="EMBL" id="UOYP01000082">
    <property type="protein sequence ID" value="VAY87171.1"/>
    <property type="molecule type" value="Genomic_DNA"/>
</dbReference>
<evidence type="ECO:0000259" key="7">
    <source>
        <dbReference type="PROSITE" id="PS50893"/>
    </source>
</evidence>
<keyword evidence="3" id="KW-0201">Cytochrome c-type biogenesis</keyword>
<dbReference type="PROSITE" id="PS50893">
    <property type="entry name" value="ABC_TRANSPORTER_2"/>
    <property type="match status" value="1"/>
</dbReference>
<dbReference type="GO" id="GO:0022857">
    <property type="term" value="F:transmembrane transporter activity"/>
    <property type="evidence" value="ECO:0007669"/>
    <property type="project" value="InterPro"/>
</dbReference>
<evidence type="ECO:0000256" key="3">
    <source>
        <dbReference type="ARBA" id="ARBA00022748"/>
    </source>
</evidence>
<keyword evidence="5" id="KW-1278">Translocase</keyword>
<evidence type="ECO:0000313" key="8">
    <source>
        <dbReference type="EMBL" id="VAY87171.1"/>
    </source>
</evidence>
<dbReference type="PANTHER" id="PTHR43499:SF1">
    <property type="entry name" value="ABC TRANSPORTER I FAMILY MEMBER 1"/>
    <property type="match status" value="1"/>
</dbReference>
<dbReference type="NCBIfam" id="NF010061">
    <property type="entry name" value="PRK13538.1"/>
    <property type="match status" value="1"/>
</dbReference>
<dbReference type="PROSITE" id="PS00211">
    <property type="entry name" value="ABC_TRANSPORTER_1"/>
    <property type="match status" value="1"/>
</dbReference>
<dbReference type="Gene3D" id="3.40.50.300">
    <property type="entry name" value="P-loop containing nucleotide triphosphate hydrolases"/>
    <property type="match status" value="1"/>
</dbReference>
<feature type="domain" description="ABC transporter" evidence="7">
    <location>
        <begin position="2"/>
        <end position="201"/>
    </location>
</feature>
<dbReference type="InterPro" id="IPR003593">
    <property type="entry name" value="AAA+_ATPase"/>
</dbReference>
<dbReference type="Pfam" id="PF00005">
    <property type="entry name" value="ABC_tran"/>
    <property type="match status" value="1"/>
</dbReference>
<keyword evidence="1" id="KW-0813">Transport</keyword>